<evidence type="ECO:0000256" key="3">
    <source>
        <dbReference type="ARBA" id="ARBA00022741"/>
    </source>
</evidence>
<dbReference type="Pfam" id="PF22640">
    <property type="entry name" value="ManC_GMP_beta-helix"/>
    <property type="match status" value="1"/>
</dbReference>
<keyword evidence="2" id="KW-0548">Nucleotidyltransferase</keyword>
<evidence type="ECO:0000313" key="9">
    <source>
        <dbReference type="Proteomes" id="UP000011976"/>
    </source>
</evidence>
<dbReference type="InterPro" id="IPR029044">
    <property type="entry name" value="Nucleotide-diphossugar_trans"/>
</dbReference>
<protein>
    <submittedName>
        <fullName evidence="8">Uncharacterized protein</fullName>
    </submittedName>
</protein>
<evidence type="ECO:0000259" key="7">
    <source>
        <dbReference type="Pfam" id="PF22640"/>
    </source>
</evidence>
<dbReference type="OrthoDB" id="5594057at2759"/>
<feature type="region of interest" description="Disordered" evidence="5">
    <location>
        <begin position="341"/>
        <end position="433"/>
    </location>
</feature>
<feature type="compositionally biased region" description="Low complexity" evidence="5">
    <location>
        <begin position="245"/>
        <end position="256"/>
    </location>
</feature>
<keyword evidence="1" id="KW-0808">Transferase</keyword>
<dbReference type="PANTHER" id="PTHR46390">
    <property type="entry name" value="MANNOSE-1-PHOSPHATE GUANYLYLTRANSFERASE"/>
    <property type="match status" value="1"/>
</dbReference>
<evidence type="ECO:0000256" key="2">
    <source>
        <dbReference type="ARBA" id="ARBA00022695"/>
    </source>
</evidence>
<dbReference type="GO" id="GO:0009298">
    <property type="term" value="P:GDP-mannose biosynthetic process"/>
    <property type="evidence" value="ECO:0007669"/>
    <property type="project" value="TreeGrafter"/>
</dbReference>
<evidence type="ECO:0000259" key="6">
    <source>
        <dbReference type="Pfam" id="PF00483"/>
    </source>
</evidence>
<keyword evidence="4" id="KW-0342">GTP-binding</keyword>
<accession>M9LYX7</accession>
<feature type="domain" description="Nucleotidyl transferase" evidence="6">
    <location>
        <begin position="579"/>
        <end position="861"/>
    </location>
</feature>
<dbReference type="EMBL" id="DF196785">
    <property type="protein sequence ID" value="GAC76074.1"/>
    <property type="molecule type" value="Genomic_DNA"/>
</dbReference>
<dbReference type="Pfam" id="PF00483">
    <property type="entry name" value="NTP_transferase"/>
    <property type="match status" value="1"/>
</dbReference>
<dbReference type="SUPFAM" id="SSF159283">
    <property type="entry name" value="Guanosine diphospho-D-mannose pyrophosphorylase/mannose-6-phosphate isomerase linker domain"/>
    <property type="match status" value="1"/>
</dbReference>
<dbReference type="GO" id="GO:0004475">
    <property type="term" value="F:mannose-1-phosphate guanylyltransferase (GTP) activity"/>
    <property type="evidence" value="ECO:0007669"/>
    <property type="project" value="InterPro"/>
</dbReference>
<dbReference type="InterPro" id="IPR054566">
    <property type="entry name" value="ManC/GMP-like_b-helix"/>
</dbReference>
<name>M9LYX7_PSEA3</name>
<feature type="compositionally biased region" description="Low complexity" evidence="5">
    <location>
        <begin position="420"/>
        <end position="433"/>
    </location>
</feature>
<feature type="compositionally biased region" description="Low complexity" evidence="5">
    <location>
        <begin position="346"/>
        <end position="373"/>
    </location>
</feature>
<proteinExistence type="predicted"/>
<dbReference type="AlphaFoldDB" id="M9LYX7"/>
<evidence type="ECO:0000256" key="5">
    <source>
        <dbReference type="SAM" id="MobiDB-lite"/>
    </source>
</evidence>
<dbReference type="Proteomes" id="UP000011976">
    <property type="component" value="Unassembled WGS sequence"/>
</dbReference>
<feature type="compositionally biased region" description="Polar residues" evidence="5">
    <location>
        <begin position="257"/>
        <end position="280"/>
    </location>
</feature>
<keyword evidence="3" id="KW-0547">Nucleotide-binding</keyword>
<evidence type="ECO:0000256" key="4">
    <source>
        <dbReference type="ARBA" id="ARBA00023134"/>
    </source>
</evidence>
<feature type="region of interest" description="Disordered" evidence="5">
    <location>
        <begin position="515"/>
        <end position="552"/>
    </location>
</feature>
<organism evidence="8 9">
    <name type="scientific">Pseudozyma antarctica (strain T-34)</name>
    <name type="common">Yeast</name>
    <name type="synonym">Candida antarctica</name>
    <dbReference type="NCBI Taxonomy" id="1151754"/>
    <lineage>
        <taxon>Eukaryota</taxon>
        <taxon>Fungi</taxon>
        <taxon>Dikarya</taxon>
        <taxon>Basidiomycota</taxon>
        <taxon>Ustilaginomycotina</taxon>
        <taxon>Ustilaginomycetes</taxon>
        <taxon>Ustilaginales</taxon>
        <taxon>Ustilaginaceae</taxon>
        <taxon>Moesziomyces</taxon>
    </lineage>
</organism>
<dbReference type="FunFam" id="3.90.550.10:FF:000046">
    <property type="entry name" value="Mannose-1-phosphate guanylyltransferase (GDP)"/>
    <property type="match status" value="1"/>
</dbReference>
<dbReference type="CDD" id="cd02509">
    <property type="entry name" value="GDP-M1P_Guanylyltransferase"/>
    <property type="match status" value="1"/>
</dbReference>
<dbReference type="SUPFAM" id="SSF53448">
    <property type="entry name" value="Nucleotide-diphospho-sugar transferases"/>
    <property type="match status" value="1"/>
</dbReference>
<feature type="compositionally biased region" description="Polar residues" evidence="5">
    <location>
        <begin position="382"/>
        <end position="392"/>
    </location>
</feature>
<reference evidence="9" key="1">
    <citation type="journal article" date="2013" name="Genome Announc.">
        <title>Genome sequence of the basidiomycetous yeast Pseudozyma antarctica T-34, a producer of the glycolipid biosurfactants mannosylerythritol lipids.</title>
        <authorList>
            <person name="Morita T."/>
            <person name="Koike H."/>
            <person name="Koyama Y."/>
            <person name="Hagiwara H."/>
            <person name="Ito E."/>
            <person name="Fukuoka T."/>
            <person name="Imura T."/>
            <person name="Machida M."/>
            <person name="Kitamoto D."/>
        </authorList>
    </citation>
    <scope>NUCLEOTIDE SEQUENCE [LARGE SCALE GENOMIC DNA]</scope>
    <source>
        <strain evidence="9">T-34</strain>
    </source>
</reference>
<sequence>MADRPATGYGKLKKREWDRYIHAGRAAPLSELHRRSGLAWPSLATLLPLVAVVFSVFGADPLHASERHGTIWCGLVWIGSDALVMAERVLDGRAGRSAVHALDAAIPRALALGGKERRASAILATCEAHPSHRAMSAASATSHVTSDRKTKLHSHSTALVPAVEAATPCDRSAGRVLYDVDFALPAAAIRRLAGLCRARLARRMQAVDVEAASRPYDPAPLLVLVLFACRSDCRGSFKSNRADARSSAARPPSASSTETGTLSVQQPLSAFQNPRSQRPNGSRRPPSTPAATRLQASTLATLFFPSGSASLSIIASSRSTATASAKPPLVSPFAPSLNMPSPPAISPSSSADHVSTSATTAPSSSSSASSHPSQLAIPTAPATLSASQSPTTPVAIPRSSFLDSSVDPRSGSKLDDYRISPAPASASSTASSFSSRDARLAADEDALNSLSAQDLHTGAAASSSKMGNVSEQSALDQVLSGILTMQKELSRLHIRMDNMETQNEANARRNSFYSSMTPGSMSPALKSPGLLPRLGRRGSSPPKNGTLDLLHAPHLSMGGSSLAQPAPLLAEEPKLGLWAVVPAGGAGTRLWPLSRESYPKFLLDLTGSGRTLLQSTWDRLLPLAGQAQMMIVTGQAHVSGVAAQLPELETANVLAEPSPKESMAAIGLAAAVLLQRDPEAVLGSFAADHIISGRDAFESAVTEAVATAKAGYLVTIGIAPSHPSTGFGYIKLGEKLAVNEAPNARRVTEFKEKPDARTASAYLSTGDYRWNGGMFVVKAQVLLDLLKETVPDLHDGLTRIAAAWDSDARSAVMNEIWPTLPKIAIDHAVAEPASKVGKVAVIPATFGWDDVGDFASLADLIPAEEGEPRILGDPRLVITESQAGGLIIPAAGRPIACLGVDDVVVVDTPDALLITTRARSQDVKKIVGRTKKVYPELC</sequence>
<feature type="domain" description="MannoseP isomerase/GMP-like beta-helix" evidence="7">
    <location>
        <begin position="885"/>
        <end position="929"/>
    </location>
</feature>
<dbReference type="Gene3D" id="3.90.550.10">
    <property type="entry name" value="Spore Coat Polysaccharide Biosynthesis Protein SpsA, Chain A"/>
    <property type="match status" value="1"/>
</dbReference>
<dbReference type="GO" id="GO:0005525">
    <property type="term" value="F:GTP binding"/>
    <property type="evidence" value="ECO:0007669"/>
    <property type="project" value="UniProtKB-KW"/>
</dbReference>
<dbReference type="InterPro" id="IPR005835">
    <property type="entry name" value="NTP_transferase_dom"/>
</dbReference>
<dbReference type="PANTHER" id="PTHR46390:SF1">
    <property type="entry name" value="MANNOSE-1-PHOSPHATE GUANYLYLTRANSFERASE"/>
    <property type="match status" value="1"/>
</dbReference>
<dbReference type="InterPro" id="IPR051161">
    <property type="entry name" value="Mannose-6P_isomerase_type2"/>
</dbReference>
<gene>
    <name evidence="8" type="ORF">PANT_19c00089</name>
</gene>
<dbReference type="InterPro" id="IPR049577">
    <property type="entry name" value="GMPP_N"/>
</dbReference>
<feature type="region of interest" description="Disordered" evidence="5">
    <location>
        <begin position="238"/>
        <end position="292"/>
    </location>
</feature>
<evidence type="ECO:0000256" key="1">
    <source>
        <dbReference type="ARBA" id="ARBA00022679"/>
    </source>
</evidence>
<evidence type="ECO:0000313" key="8">
    <source>
        <dbReference type="EMBL" id="GAC76074.1"/>
    </source>
</evidence>